<evidence type="ECO:0000313" key="2">
    <source>
        <dbReference type="EMBL" id="MVT07754.1"/>
    </source>
</evidence>
<dbReference type="Pfam" id="PF14462">
    <property type="entry name" value="Prok-E2_E"/>
    <property type="match status" value="1"/>
</dbReference>
<dbReference type="Pfam" id="PF14452">
    <property type="entry name" value="Multi_ubiq"/>
    <property type="match status" value="1"/>
</dbReference>
<reference evidence="2 3" key="1">
    <citation type="submission" date="2019-12" db="EMBL/GenBank/DDBJ databases">
        <title>Chitinophaga sp. strain ysch24 (GDMCC 1.1355), whole genome shotgun sequence.</title>
        <authorList>
            <person name="Zhang X."/>
        </authorList>
    </citation>
    <scope>NUCLEOTIDE SEQUENCE [LARGE SCALE GENOMIC DNA]</scope>
    <source>
        <strain evidence="3">ysch24</strain>
    </source>
</reference>
<evidence type="ECO:0000313" key="3">
    <source>
        <dbReference type="Proteomes" id="UP000461730"/>
    </source>
</evidence>
<keyword evidence="3" id="KW-1185">Reference proteome</keyword>
<name>A0A7K1U057_9BACT</name>
<organism evidence="2 3">
    <name type="scientific">Chitinophaga tropicalis</name>
    <dbReference type="NCBI Taxonomy" id="2683588"/>
    <lineage>
        <taxon>Bacteria</taxon>
        <taxon>Pseudomonadati</taxon>
        <taxon>Bacteroidota</taxon>
        <taxon>Chitinophagia</taxon>
        <taxon>Chitinophagales</taxon>
        <taxon>Chitinophagaceae</taxon>
        <taxon>Chitinophaga</taxon>
    </lineage>
</organism>
<gene>
    <name evidence="2" type="ORF">GO493_05735</name>
</gene>
<dbReference type="AlphaFoldDB" id="A0A7K1U057"/>
<comment type="caution">
    <text evidence="2">The sequence shown here is derived from an EMBL/GenBank/DDBJ whole genome shotgun (WGS) entry which is preliminary data.</text>
</comment>
<proteinExistence type="predicted"/>
<protein>
    <recommendedName>
        <fullName evidence="1">Multi-ubiquitin domain-containing protein</fullName>
    </recommendedName>
</protein>
<evidence type="ECO:0000259" key="1">
    <source>
        <dbReference type="Pfam" id="PF14452"/>
    </source>
</evidence>
<dbReference type="Proteomes" id="UP000461730">
    <property type="component" value="Unassembled WGS sequence"/>
</dbReference>
<dbReference type="InterPro" id="IPR027802">
    <property type="entry name" value="Multi-ubiquitin_dom"/>
</dbReference>
<accession>A0A7K1U057</accession>
<feature type="domain" description="Multi-ubiquitin" evidence="1">
    <location>
        <begin position="14"/>
        <end position="77"/>
    </location>
</feature>
<dbReference type="RefSeq" id="WP_157305134.1">
    <property type="nucleotide sequence ID" value="NZ_WRXN01000001.1"/>
</dbReference>
<dbReference type="EMBL" id="WRXN01000001">
    <property type="protein sequence ID" value="MVT07754.1"/>
    <property type="molecule type" value="Genomic_DNA"/>
</dbReference>
<dbReference type="InterPro" id="IPR025701">
    <property type="entry name" value="UBQ-conjugat_E2_E"/>
</dbReference>
<sequence length="381" mass="43668">MSNLIGGHQHRPAFSVIIDGKHYEFDQSHVTSLDILEKANKNPPDCYSVYKGLEGCDFELIRPDEVVDLREIGHEKFSIKAPVVFNYLVNEEPETTDLAQMTPLQIMQRAAIDPAKEYLVRLFPDKPELVLAWHLDTSFDMVCNGMKFVSRPWVDVADIEQFGKTCQKVPVARQYKVKIQNKYHLVDNPYLSVQQVILLGGKPDPTRWDVLKFLSNQADPVKLQPGDVIDLLQPCILHFVLQPKQQTEGRELRRQFALLPDDQEFLNQQGLPWETLLTPQGYCLLIEDFPIPKGYNVDKAKVALIIPPTYPASEIDMAYFYPVLALLSGRPIKALTEYMIGQQSFQRWSRHRGPGDWQPGVDNIATHLHLVKQWLLKEKNS</sequence>